<reference evidence="1" key="1">
    <citation type="journal article" date="2020" name="Stud. Mycol.">
        <title>101 Dothideomycetes genomes: a test case for predicting lifestyles and emergence of pathogens.</title>
        <authorList>
            <person name="Haridas S."/>
            <person name="Albert R."/>
            <person name="Binder M."/>
            <person name="Bloem J."/>
            <person name="Labutti K."/>
            <person name="Salamov A."/>
            <person name="Andreopoulos B."/>
            <person name="Baker S."/>
            <person name="Barry K."/>
            <person name="Bills G."/>
            <person name="Bluhm B."/>
            <person name="Cannon C."/>
            <person name="Castanera R."/>
            <person name="Culley D."/>
            <person name="Daum C."/>
            <person name="Ezra D."/>
            <person name="Gonzalez J."/>
            <person name="Henrissat B."/>
            <person name="Kuo A."/>
            <person name="Liang C."/>
            <person name="Lipzen A."/>
            <person name="Lutzoni F."/>
            <person name="Magnuson J."/>
            <person name="Mondo S."/>
            <person name="Nolan M."/>
            <person name="Ohm R."/>
            <person name="Pangilinan J."/>
            <person name="Park H.-J."/>
            <person name="Ramirez L."/>
            <person name="Alfaro M."/>
            <person name="Sun H."/>
            <person name="Tritt A."/>
            <person name="Yoshinaga Y."/>
            <person name="Zwiers L.-H."/>
            <person name="Turgeon B."/>
            <person name="Goodwin S."/>
            <person name="Spatafora J."/>
            <person name="Crous P."/>
            <person name="Grigoriev I."/>
        </authorList>
    </citation>
    <scope>NUCLEOTIDE SEQUENCE</scope>
    <source>
        <strain evidence="1">CBS 123094</strain>
    </source>
</reference>
<gene>
    <name evidence="1" type="ORF">P154DRAFT_517440</name>
</gene>
<dbReference type="AlphaFoldDB" id="A0A6A5WZN4"/>
<evidence type="ECO:0000313" key="1">
    <source>
        <dbReference type="EMBL" id="KAF2006997.1"/>
    </source>
</evidence>
<organism evidence="1 2">
    <name type="scientific">Amniculicola lignicola CBS 123094</name>
    <dbReference type="NCBI Taxonomy" id="1392246"/>
    <lineage>
        <taxon>Eukaryota</taxon>
        <taxon>Fungi</taxon>
        <taxon>Dikarya</taxon>
        <taxon>Ascomycota</taxon>
        <taxon>Pezizomycotina</taxon>
        <taxon>Dothideomycetes</taxon>
        <taxon>Pleosporomycetidae</taxon>
        <taxon>Pleosporales</taxon>
        <taxon>Amniculicolaceae</taxon>
        <taxon>Amniculicola</taxon>
    </lineage>
</organism>
<sequence length="137" mass="14681">MELLDTFIPSTIDFARQPIEHEHGDAKRRYGSSESADMLSAAALARTPKDANGIYGSVSAGDIVATVKRALAHNDEAARVLLTESNIRFVDGHGHAEGDSSRVLKQLGSFAVEIQVPGAETAITRTIRIRPKAAVET</sequence>
<keyword evidence="2" id="KW-1185">Reference proteome</keyword>
<dbReference type="OrthoDB" id="5555409at2759"/>
<proteinExistence type="predicted"/>
<dbReference type="Proteomes" id="UP000799779">
    <property type="component" value="Unassembled WGS sequence"/>
</dbReference>
<protein>
    <submittedName>
        <fullName evidence="1">Uncharacterized protein</fullName>
    </submittedName>
</protein>
<dbReference type="EMBL" id="ML977558">
    <property type="protein sequence ID" value="KAF2006997.1"/>
    <property type="molecule type" value="Genomic_DNA"/>
</dbReference>
<name>A0A6A5WZN4_9PLEO</name>
<accession>A0A6A5WZN4</accession>
<evidence type="ECO:0000313" key="2">
    <source>
        <dbReference type="Proteomes" id="UP000799779"/>
    </source>
</evidence>